<evidence type="ECO:0000259" key="12">
    <source>
        <dbReference type="PROSITE" id="PS51547"/>
    </source>
</evidence>
<dbReference type="PROSITE" id="PS00916">
    <property type="entry name" value="PI3_4_KINASE_2"/>
    <property type="match status" value="2"/>
</dbReference>
<dbReference type="GO" id="GO:0005886">
    <property type="term" value="C:plasma membrane"/>
    <property type="evidence" value="ECO:0007669"/>
    <property type="project" value="TreeGrafter"/>
</dbReference>
<dbReference type="InterPro" id="IPR011009">
    <property type="entry name" value="Kinase-like_dom_sf"/>
</dbReference>
<keyword evidence="4" id="KW-0547">Nucleotide-binding</keyword>
<feature type="domain" description="PH" evidence="8">
    <location>
        <begin position="593"/>
        <end position="707"/>
    </location>
</feature>
<evidence type="ECO:0000313" key="14">
    <source>
        <dbReference type="Proteomes" id="UP000243579"/>
    </source>
</evidence>
<keyword evidence="14" id="KW-1185">Reference proteome</keyword>
<dbReference type="Gene3D" id="2.60.40.150">
    <property type="entry name" value="C2 domain"/>
    <property type="match status" value="2"/>
</dbReference>
<feature type="domain" description="PH" evidence="8">
    <location>
        <begin position="126"/>
        <end position="223"/>
    </location>
</feature>
<dbReference type="SMART" id="SM00233">
    <property type="entry name" value="PH"/>
    <property type="match status" value="4"/>
</dbReference>
<evidence type="ECO:0000259" key="8">
    <source>
        <dbReference type="PROSITE" id="PS50003"/>
    </source>
</evidence>
<dbReference type="SUPFAM" id="SSF54236">
    <property type="entry name" value="Ubiquitin-like"/>
    <property type="match status" value="2"/>
</dbReference>
<dbReference type="SMART" id="SM00145">
    <property type="entry name" value="PI3Ka"/>
    <property type="match status" value="2"/>
</dbReference>
<dbReference type="InterPro" id="IPR011993">
    <property type="entry name" value="PH-like_dom_sf"/>
</dbReference>
<dbReference type="GO" id="GO:0005737">
    <property type="term" value="C:cytoplasm"/>
    <property type="evidence" value="ECO:0007669"/>
    <property type="project" value="TreeGrafter"/>
</dbReference>
<proteinExistence type="inferred from homology"/>
<dbReference type="GO" id="GO:0005524">
    <property type="term" value="F:ATP binding"/>
    <property type="evidence" value="ECO:0007669"/>
    <property type="project" value="UniProtKB-KW"/>
</dbReference>
<dbReference type="SUPFAM" id="SSF50729">
    <property type="entry name" value="PH domain-like"/>
    <property type="match status" value="4"/>
</dbReference>
<protein>
    <recommendedName>
        <fullName evidence="2">phosphatidylinositol 3-kinase</fullName>
        <ecNumber evidence="2">2.7.1.137</ecNumber>
    </recommendedName>
</protein>
<evidence type="ECO:0000259" key="10">
    <source>
        <dbReference type="PROSITE" id="PS51545"/>
    </source>
</evidence>
<dbReference type="CDD" id="cd00891">
    <property type="entry name" value="PI3Kc"/>
    <property type="match status" value="2"/>
</dbReference>
<dbReference type="InterPro" id="IPR036940">
    <property type="entry name" value="PI3/4_kinase_cat_sf"/>
</dbReference>
<dbReference type="SMART" id="SM00146">
    <property type="entry name" value="PI3Kc"/>
    <property type="match status" value="2"/>
</dbReference>
<dbReference type="InterPro" id="IPR001263">
    <property type="entry name" value="PI3K_accessory_dom"/>
</dbReference>
<dbReference type="InterPro" id="IPR016024">
    <property type="entry name" value="ARM-type_fold"/>
</dbReference>
<dbReference type="Proteomes" id="UP000243579">
    <property type="component" value="Unassembled WGS sequence"/>
</dbReference>
<comment type="similarity">
    <text evidence="7">Belongs to the PI3/PI4-kinase family.</text>
</comment>
<dbReference type="Pfam" id="PF00169">
    <property type="entry name" value="PH"/>
    <property type="match status" value="4"/>
</dbReference>
<name>A0A1V9YN83_ACHHY</name>
<dbReference type="PROSITE" id="PS51545">
    <property type="entry name" value="PIK_HELICAL"/>
    <property type="match status" value="2"/>
</dbReference>
<accession>A0A1V9YN83</accession>
<dbReference type="InterPro" id="IPR035892">
    <property type="entry name" value="C2_domain_sf"/>
</dbReference>
<dbReference type="FunFam" id="3.30.1010.10:FF:000008">
    <property type="entry name" value="Phosphatidylinositol 4,5-bisphosphate 3-kinase catalytic subunit gamma"/>
    <property type="match status" value="2"/>
</dbReference>
<evidence type="ECO:0000256" key="4">
    <source>
        <dbReference type="ARBA" id="ARBA00022741"/>
    </source>
</evidence>
<dbReference type="SUPFAM" id="SSF48371">
    <property type="entry name" value="ARM repeat"/>
    <property type="match status" value="2"/>
</dbReference>
<dbReference type="Gene3D" id="1.25.40.70">
    <property type="entry name" value="Phosphatidylinositol 3-kinase, accessory domain (PIK)"/>
    <property type="match status" value="2"/>
</dbReference>
<dbReference type="PROSITE" id="PS00915">
    <property type="entry name" value="PI3_4_KINASE_1"/>
    <property type="match status" value="2"/>
</dbReference>
<feature type="domain" description="PI3K-RBD" evidence="11">
    <location>
        <begin position="228"/>
        <end position="326"/>
    </location>
</feature>
<dbReference type="PROSITE" id="PS50003">
    <property type="entry name" value="PH_DOMAIN"/>
    <property type="match status" value="4"/>
</dbReference>
<dbReference type="GO" id="GO:0048015">
    <property type="term" value="P:phosphatidylinositol-mediated signaling"/>
    <property type="evidence" value="ECO:0007669"/>
    <property type="project" value="TreeGrafter"/>
</dbReference>
<dbReference type="InterPro" id="IPR042236">
    <property type="entry name" value="PI3K_accessory_sf"/>
</dbReference>
<feature type="domain" description="C2 PI3K-type" evidence="12">
    <location>
        <begin position="383"/>
        <end position="564"/>
    </location>
</feature>
<keyword evidence="3" id="KW-0808">Transferase</keyword>
<dbReference type="InterPro" id="IPR035448">
    <property type="entry name" value="PI3Kc"/>
</dbReference>
<dbReference type="Pfam" id="PF00454">
    <property type="entry name" value="PI3_PI4_kinase"/>
    <property type="match status" value="2"/>
</dbReference>
<dbReference type="PROSITE" id="PS50290">
    <property type="entry name" value="PI3_4_KINASE_3"/>
    <property type="match status" value="2"/>
</dbReference>
<dbReference type="Gene3D" id="3.10.20.90">
    <property type="entry name" value="Phosphatidylinositol 3-kinase Catalytic Subunit, Chain A, domain 1"/>
    <property type="match status" value="2"/>
</dbReference>
<feature type="domain" description="PI3K-RBD" evidence="11">
    <location>
        <begin position="1511"/>
        <end position="1611"/>
    </location>
</feature>
<evidence type="ECO:0000256" key="3">
    <source>
        <dbReference type="ARBA" id="ARBA00022679"/>
    </source>
</evidence>
<gene>
    <name evidence="13" type="ORF">ACHHYP_09477</name>
</gene>
<dbReference type="PROSITE" id="PS51547">
    <property type="entry name" value="C2_PI3K"/>
    <property type="match status" value="2"/>
</dbReference>
<sequence>MVLDLESSGQSMATSARTPSFAQLNPYAHFGRRDVPRWQPVPGLVHSKETLAFRQSVGEILTKVHGHVSPETLEIRANTPEYRLEKDDWLAHANTKITPTLKTVARLPMSLLILDPNTSVMPDTMGVTTAGYLHKRGETNTAFQRRYFVLENRVLTYHKRDMFGRERPKGHIKLDNVSSVRPGATTQTNKMIELVTTERTWYLQAETDAEYDEWVKALCTSVNFLSVDGYYRRMLQLAEVSVSGPNEVRMVTLANYTVQETVEHIFECYNNMLDAAPLHQHDPNEFVLKVTGYRDYMIDRQQEVGNYQHVRECLLTRKTLCLTLVHQSKIKEALLRRVDLRPMDLLPPPDVRARNGSRSNCTTLGGDWTSNNAEPVVGKSCHYREPLRFYVNRVLNVPTFTTHLRRTAHEMGVEQRPLLYTNCVVVMELVNAGSRLELIGETTDIRLKSLPPRGSPPTKALIGLWLEPKQYRTKMKLCEIPRTARLVFTLYGVNTRGSNNTNGPLERERIMSTGLNVFDVDGYIAQGEQYLQLLENLYQCHRGPVPHVVYPDQPLLHLTLAQFHTDIAFDWSTVHAGGDPHVERLPSTDRGENLEKSGWLRKTGKMHAFTAWQRRWCVLNQDSCSLSYGELQHGPPKQTIPLANATIWIADELNEKVTQALTVSTRREEETCVFKVKPADSGREYIFSANSRQERQAWVSAIRLLANADVSDDELSRSSDASNLARRSITQRVTMCQEGLERALDELRTLIDHDPLYRLNSFQKSIMWSSRRDFMDKFAYLPRVLSCVNWASADDIKEMVGLLPEWTDPANPAGYIELLDMEFAHEDVRAFAVAKLAKMADTTFSIFLPQLVQALKFENHHASALAKHLIERAIKNPNQIGFDLFWAMKVESYNEQYKERYGLLLNTYVDVCSSKMRSILELQDRLFSEKGVFESICQEIKALHHAGKTKDEMKGLLHTRLEELNQTLPATYQLPIDPRVEVRRIVVKKAKIMSSAKLPLWLEFENAEEGGDPVIIIFKAGDDVRQDCLTLQLIRLMDEMWRDEGKDLAMEPYKCVSTGPMTGILQVVQHAITTAAIHKRAGGVTGAFNDATFYDWIQANNGGPDSRSYKAAVELFQRSCAGYCVATYVLGVGDRHNDNIMMTQKGRYFHIDFGHFLGFSKYQFGIKRETTPFVFTPEMGYVLSGPGKPDGKPVGKPDFVTFQNLCGEALNIVRRHLHLLVALLLLMIPAEMPELRTREDINHIVTVLAADKSDEEIAVMFDDLIVQCMRSTFKRRSLSMSLSCRVPSFTELNPYAQYGSALGRGAEGRWQPVPGLVHSNESLALRQAVGSILKDVHAHISTETLEIRANTPEYRLESDDWIAHLNANNVQPTTVKTVARLPMSLLQLDPAAAAAETEAVQFGGWLKKRGENNKAMKRRYMEIENKVLKYYKKKPEKSGRPLSGVEKEALMKGKIELDAVSVIQPTVVKGATVPLGIDLVTTNRTWALQAESDVEYDEWVKALCNSVPFHCVSIIYRRMLQLAEVSATGPNEVRMITLPTYTVHETVEHIFDCYNNMLDAAPLHPYDPKEYVLKLTGYRDYMIDRKQEVSSYQHVRECLITKKTLCLTLVHESKIQEALRQSMLGASGNIYDEPPYVAGGSARTLEVAMTTLGNDWRDPAYELGRAPAAGKSCAYTEPLRICINRVLNIPRYTTHLRRTAHEMAVERRPLLYPNVVVTIELFDGGRLLESLGETTDITLKAQSNDALIAAWHEPKWYRSLLRICDLPKSARVVLTVLGTRVPGADPAACDRILTTGINLFDVEGHLVQGEQYVTMLDNLYSCNQGPVPHVVDPEKPLAHLVFTSYSAPVKFDWSDHSTELGLARHEAVLKTGWLKKTGKHHQLTKWQPRWFTLSQASNTLSYAESPTAPAKFTIQLRGAQVLMADELNERYTTFAVSKGTRKEQSTWVFKLRVADSTREFVMCANTRQEREEWALAIKLVANGDTAEALDDLRHIIQRDPLFLLNDFQKAVLWRNRLQFMSSFEALRHVLACVNWLDPAEVHEMLTLLPQWAQASHPASYLLLLDMEFAHETVRQFAVDKLAEMADTTFSYFLPQLVQALKYESHHVSPLAKHLIERAIKNPNQIGFDLFWAMKVESYNEKVRERYGVLLNTYLDVCSNKMRAILQLQDKLFSEKGAFEQICQEIKMLHHAGKTKDELKGLLHTRLEELNQTLPATYQLPLDSRVEVGKIVVKKAKIMSSAKLPLWLEFENAEEGGDPVIIIFKAGDDVRQDCLTLQLIRLMDEMWREDGKDLAMEPYKCVSTGPMTGMLQVVLHSVTTAAVHKRGGAMGGIFGAFNDVSFMDWIQANNGDARSHRLAVDLFLRSCAGYCVATYVLGIGDRHNDNIMITKQGRYFHIDFGHFLGFMKYQYGIKREKTPFVFTPEMAHVFGGVGTPDFVRFQKTCGEAFNVVRKHLHLLVALFILMIPAEMPELRHRDDVNYLVDVSTPEKTDEEAAASFDDLVIQCMNNTFKRIDNTLHILKHR</sequence>
<dbReference type="STRING" id="1202772.A0A1V9YN83"/>
<dbReference type="GO" id="GO:0032060">
    <property type="term" value="P:bleb assembly"/>
    <property type="evidence" value="ECO:0007669"/>
    <property type="project" value="UniProtKB-ARBA"/>
</dbReference>
<feature type="domain" description="PIK helical" evidence="10">
    <location>
        <begin position="1978"/>
        <end position="2156"/>
    </location>
</feature>
<feature type="domain" description="PH" evidence="8">
    <location>
        <begin position="1867"/>
        <end position="1982"/>
    </location>
</feature>
<dbReference type="EMBL" id="JNBR01001463">
    <property type="protein sequence ID" value="OQR87150.1"/>
    <property type="molecule type" value="Genomic_DNA"/>
</dbReference>
<dbReference type="CDD" id="cd00864">
    <property type="entry name" value="PI3Ka"/>
    <property type="match status" value="1"/>
</dbReference>
<comment type="catalytic activity">
    <reaction evidence="1">
        <text>a 1,2-diacyl-sn-glycero-3-phospho-(1D-myo-inositol) + ATP = a 1,2-diacyl-sn-glycero-3-phospho-(1D-myo-inositol-3-phosphate) + ADP + H(+)</text>
        <dbReference type="Rhea" id="RHEA:12709"/>
        <dbReference type="ChEBI" id="CHEBI:15378"/>
        <dbReference type="ChEBI" id="CHEBI:30616"/>
        <dbReference type="ChEBI" id="CHEBI:57880"/>
        <dbReference type="ChEBI" id="CHEBI:58088"/>
        <dbReference type="ChEBI" id="CHEBI:456216"/>
        <dbReference type="EC" id="2.7.1.137"/>
    </reaction>
</comment>
<dbReference type="PANTHER" id="PTHR10048">
    <property type="entry name" value="PHOSPHATIDYLINOSITOL KINASE"/>
    <property type="match status" value="1"/>
</dbReference>
<evidence type="ECO:0000259" key="11">
    <source>
        <dbReference type="PROSITE" id="PS51546"/>
    </source>
</evidence>
<dbReference type="InterPro" id="IPR002420">
    <property type="entry name" value="PI3K-type_C2_dom"/>
</dbReference>
<keyword evidence="5 13" id="KW-0418">Kinase</keyword>
<dbReference type="Gene3D" id="2.30.29.30">
    <property type="entry name" value="Pleckstrin-homology domain (PH domain)/Phosphotyrosine-binding domain (PTB)"/>
    <property type="match status" value="4"/>
</dbReference>
<evidence type="ECO:0000256" key="6">
    <source>
        <dbReference type="ARBA" id="ARBA00022840"/>
    </source>
</evidence>
<dbReference type="SUPFAM" id="SSF56112">
    <property type="entry name" value="Protein kinase-like (PK-like)"/>
    <property type="match status" value="2"/>
</dbReference>
<dbReference type="OrthoDB" id="67688at2759"/>
<dbReference type="InterPro" id="IPR001849">
    <property type="entry name" value="PH_domain"/>
</dbReference>
<evidence type="ECO:0000256" key="7">
    <source>
        <dbReference type="PROSITE-ProRule" id="PRU00880"/>
    </source>
</evidence>
<dbReference type="GO" id="GO:0043491">
    <property type="term" value="P:phosphatidylinositol 3-kinase/protein kinase B signal transduction"/>
    <property type="evidence" value="ECO:0007669"/>
    <property type="project" value="TreeGrafter"/>
</dbReference>
<dbReference type="PROSITE" id="PS51546">
    <property type="entry name" value="PI3K_RBD"/>
    <property type="match status" value="2"/>
</dbReference>
<dbReference type="InterPro" id="IPR000341">
    <property type="entry name" value="PI3K_Ras-bd_dom"/>
</dbReference>
<dbReference type="InterPro" id="IPR029071">
    <property type="entry name" value="Ubiquitin-like_domsf"/>
</dbReference>
<dbReference type="InterPro" id="IPR015433">
    <property type="entry name" value="PI3/4_kinase"/>
</dbReference>
<dbReference type="InterPro" id="IPR018936">
    <property type="entry name" value="PI3/4_kinase_CS"/>
</dbReference>
<organism evidence="13 14">
    <name type="scientific">Achlya hypogyna</name>
    <name type="common">Oomycete</name>
    <name type="synonym">Protoachlya hypogyna</name>
    <dbReference type="NCBI Taxonomy" id="1202772"/>
    <lineage>
        <taxon>Eukaryota</taxon>
        <taxon>Sar</taxon>
        <taxon>Stramenopiles</taxon>
        <taxon>Oomycota</taxon>
        <taxon>Saprolegniomycetes</taxon>
        <taxon>Saprolegniales</taxon>
        <taxon>Achlyaceae</taxon>
        <taxon>Achlya</taxon>
    </lineage>
</organism>
<comment type="caution">
    <text evidence="13">The sequence shown here is derived from an EMBL/GenBank/DDBJ whole genome shotgun (WGS) entry which is preliminary data.</text>
</comment>
<feature type="domain" description="C2 PI3K-type" evidence="12">
    <location>
        <begin position="1675"/>
        <end position="1852"/>
    </location>
</feature>
<evidence type="ECO:0000256" key="5">
    <source>
        <dbReference type="ARBA" id="ARBA00022777"/>
    </source>
</evidence>
<dbReference type="InterPro" id="IPR000403">
    <property type="entry name" value="PI3/4_kinase_cat_dom"/>
</dbReference>
<dbReference type="GO" id="GO:0050920">
    <property type="term" value="P:regulation of chemotaxis"/>
    <property type="evidence" value="ECO:0007669"/>
    <property type="project" value="UniProtKB-ARBA"/>
</dbReference>
<dbReference type="PANTHER" id="PTHR10048:SF14">
    <property type="entry name" value="LD28067P"/>
    <property type="match status" value="1"/>
</dbReference>
<feature type="domain" description="PI3K/PI4K catalytic" evidence="9">
    <location>
        <begin position="986"/>
        <end position="1273"/>
    </location>
</feature>
<dbReference type="Pfam" id="PF00794">
    <property type="entry name" value="PI3K_rbd"/>
    <property type="match status" value="2"/>
</dbReference>
<feature type="domain" description="PIK helical" evidence="10">
    <location>
        <begin position="733"/>
        <end position="911"/>
    </location>
</feature>
<evidence type="ECO:0000259" key="9">
    <source>
        <dbReference type="PROSITE" id="PS50290"/>
    </source>
</evidence>
<dbReference type="Pfam" id="PF00792">
    <property type="entry name" value="PI3K_C2"/>
    <property type="match status" value="1"/>
</dbReference>
<evidence type="ECO:0000256" key="2">
    <source>
        <dbReference type="ARBA" id="ARBA00012073"/>
    </source>
</evidence>
<dbReference type="FunFam" id="2.30.29.30:FF:000286">
    <property type="entry name" value="PH-protein kinase domain containing protein"/>
    <property type="match status" value="1"/>
</dbReference>
<dbReference type="Gene3D" id="1.10.1070.11">
    <property type="entry name" value="Phosphatidylinositol 3-/4-kinase, catalytic domain"/>
    <property type="match status" value="2"/>
</dbReference>
<dbReference type="Gene3D" id="3.30.1010.10">
    <property type="entry name" value="Phosphatidylinositol 3-kinase Catalytic Subunit, Chain A, domain 4"/>
    <property type="match status" value="2"/>
</dbReference>
<feature type="domain" description="PI3K/PI4K catalytic" evidence="9">
    <location>
        <begin position="2231"/>
        <end position="2511"/>
    </location>
</feature>
<feature type="domain" description="PH" evidence="8">
    <location>
        <begin position="1399"/>
        <end position="1508"/>
    </location>
</feature>
<dbReference type="GO" id="GO:0016477">
    <property type="term" value="P:cell migration"/>
    <property type="evidence" value="ECO:0007669"/>
    <property type="project" value="TreeGrafter"/>
</dbReference>
<dbReference type="GO" id="GO:0016303">
    <property type="term" value="F:1-phosphatidylinositol-3-kinase activity"/>
    <property type="evidence" value="ECO:0007669"/>
    <property type="project" value="UniProtKB-EC"/>
</dbReference>
<reference evidence="13 14" key="1">
    <citation type="journal article" date="2014" name="Genome Biol. Evol.">
        <title>The secreted proteins of Achlya hypogyna and Thraustotheca clavata identify the ancestral oomycete secretome and reveal gene acquisitions by horizontal gene transfer.</title>
        <authorList>
            <person name="Misner I."/>
            <person name="Blouin N."/>
            <person name="Leonard G."/>
            <person name="Richards T.A."/>
            <person name="Lane C.E."/>
        </authorList>
    </citation>
    <scope>NUCLEOTIDE SEQUENCE [LARGE SCALE GENOMIC DNA]</scope>
    <source>
        <strain evidence="13 14">ATCC 48635</strain>
    </source>
</reference>
<dbReference type="GO" id="GO:0035005">
    <property type="term" value="F:1-phosphatidylinositol-4-phosphate 3-kinase activity"/>
    <property type="evidence" value="ECO:0007669"/>
    <property type="project" value="TreeGrafter"/>
</dbReference>
<dbReference type="EC" id="2.7.1.137" evidence="2"/>
<evidence type="ECO:0000256" key="1">
    <source>
        <dbReference type="ARBA" id="ARBA00001498"/>
    </source>
</evidence>
<dbReference type="FunFam" id="1.10.1070.11:FF:000001">
    <property type="entry name" value="Phosphatidylinositol 4,5-bisphosphate 3-kinase catalytic subunit"/>
    <property type="match status" value="2"/>
</dbReference>
<dbReference type="GO" id="GO:0005942">
    <property type="term" value="C:phosphatidylinositol 3-kinase complex"/>
    <property type="evidence" value="ECO:0007669"/>
    <property type="project" value="TreeGrafter"/>
</dbReference>
<dbReference type="Pfam" id="PF00613">
    <property type="entry name" value="PI3Ka"/>
    <property type="match status" value="2"/>
</dbReference>
<dbReference type="SUPFAM" id="SSF49562">
    <property type="entry name" value="C2 domain (Calcium/lipid-binding domain, CaLB)"/>
    <property type="match status" value="2"/>
</dbReference>
<evidence type="ECO:0000313" key="13">
    <source>
        <dbReference type="EMBL" id="OQR87150.1"/>
    </source>
</evidence>
<keyword evidence="6" id="KW-0067">ATP-binding</keyword>